<evidence type="ECO:0000313" key="5">
    <source>
        <dbReference type="EMBL" id="EHO71289.1"/>
    </source>
</evidence>
<gene>
    <name evidence="5" type="ORF">HMPREF9944_01145</name>
</gene>
<evidence type="ECO:0000256" key="1">
    <source>
        <dbReference type="SAM" id="MobiDB-lite"/>
    </source>
</evidence>
<organism evidence="5 6">
    <name type="scientific">Segatella maculosa OT 289</name>
    <dbReference type="NCBI Taxonomy" id="999422"/>
    <lineage>
        <taxon>Bacteria</taxon>
        <taxon>Pseudomonadati</taxon>
        <taxon>Bacteroidota</taxon>
        <taxon>Bacteroidia</taxon>
        <taxon>Bacteroidales</taxon>
        <taxon>Prevotellaceae</taxon>
        <taxon>Segatella</taxon>
    </lineage>
</organism>
<dbReference type="HOGENOM" id="CLU_093833_0_0_10"/>
<accession>H1HLV1</accession>
<keyword evidence="2" id="KW-0812">Transmembrane</keyword>
<feature type="signal peptide" evidence="3">
    <location>
        <begin position="1"/>
        <end position="24"/>
    </location>
</feature>
<dbReference type="InterPro" id="IPR046216">
    <property type="entry name" value="DUF6249"/>
</dbReference>
<reference evidence="5 6" key="1">
    <citation type="submission" date="2011-12" db="EMBL/GenBank/DDBJ databases">
        <title>The Genome Sequence of Prevotella maculosa OT 289.</title>
        <authorList>
            <consortium name="The Broad Institute Genome Sequencing Platform"/>
            <person name="Earl A."/>
            <person name="Ward D."/>
            <person name="Feldgarden M."/>
            <person name="Gevers D."/>
            <person name="Izard J."/>
            <person name="Blanton J.M."/>
            <person name="Mathney J."/>
            <person name="Tanner A.C."/>
            <person name="Dewhirst F.E."/>
            <person name="Young S.K."/>
            <person name="Zeng Q."/>
            <person name="Gargeya S."/>
            <person name="Fitzgerald M."/>
            <person name="Haas B."/>
            <person name="Abouelleil A."/>
            <person name="Alvarado L."/>
            <person name="Arachchi H.M."/>
            <person name="Berlin A."/>
            <person name="Chapman S.B."/>
            <person name="Gearin G."/>
            <person name="Goldberg J."/>
            <person name="Griggs A."/>
            <person name="Gujja S."/>
            <person name="Hansen M."/>
            <person name="Heiman D."/>
            <person name="Howarth C."/>
            <person name="Larimer J."/>
            <person name="Lui A."/>
            <person name="MacDonald P.J.P."/>
            <person name="McCowen C."/>
            <person name="Montmayeur A."/>
            <person name="Murphy C."/>
            <person name="Neiman D."/>
            <person name="Pearson M."/>
            <person name="Priest M."/>
            <person name="Roberts A."/>
            <person name="Saif S."/>
            <person name="Shea T."/>
            <person name="Sisk P."/>
            <person name="Stolte C."/>
            <person name="Sykes S."/>
            <person name="Wortman J."/>
            <person name="Nusbaum C."/>
            <person name="Birren B."/>
        </authorList>
    </citation>
    <scope>NUCLEOTIDE SEQUENCE [LARGE SCALE GENOMIC DNA]</scope>
    <source>
        <strain evidence="5 6">OT 289</strain>
    </source>
</reference>
<feature type="domain" description="DUF6249" evidence="4">
    <location>
        <begin position="118"/>
        <end position="224"/>
    </location>
</feature>
<evidence type="ECO:0000256" key="2">
    <source>
        <dbReference type="SAM" id="Phobius"/>
    </source>
</evidence>
<feature type="compositionally biased region" description="Basic and acidic residues" evidence="1">
    <location>
        <begin position="41"/>
        <end position="56"/>
    </location>
</feature>
<feature type="chain" id="PRO_5003550503" description="DUF6249 domain-containing protein" evidence="3">
    <location>
        <begin position="25"/>
        <end position="259"/>
    </location>
</feature>
<dbReference type="EMBL" id="AGEK01000021">
    <property type="protein sequence ID" value="EHO71289.1"/>
    <property type="molecule type" value="Genomic_DNA"/>
</dbReference>
<dbReference type="Pfam" id="PF19762">
    <property type="entry name" value="DUF6249"/>
    <property type="match status" value="1"/>
</dbReference>
<evidence type="ECO:0000313" key="6">
    <source>
        <dbReference type="Proteomes" id="UP000003167"/>
    </source>
</evidence>
<dbReference type="STRING" id="999422.HMPREF9944_01145"/>
<keyword evidence="2" id="KW-0472">Membrane</keyword>
<comment type="caution">
    <text evidence="5">The sequence shown here is derived from an EMBL/GenBank/DDBJ whole genome shotgun (WGS) entry which is preliminary data.</text>
</comment>
<feature type="region of interest" description="Disordered" evidence="1">
    <location>
        <begin position="28"/>
        <end position="56"/>
    </location>
</feature>
<feature type="transmembrane region" description="Helical" evidence="2">
    <location>
        <begin position="181"/>
        <end position="198"/>
    </location>
</feature>
<dbReference type="OrthoDB" id="1082891at2"/>
<proteinExistence type="predicted"/>
<keyword evidence="3" id="KW-0732">Signal</keyword>
<feature type="transmembrane region" description="Helical" evidence="2">
    <location>
        <begin position="204"/>
        <end position="221"/>
    </location>
</feature>
<protein>
    <recommendedName>
        <fullName evidence="4">DUF6249 domain-containing protein</fullName>
    </recommendedName>
</protein>
<dbReference type="PATRIC" id="fig|999422.3.peg.1184"/>
<evidence type="ECO:0000259" key="4">
    <source>
        <dbReference type="Pfam" id="PF19762"/>
    </source>
</evidence>
<dbReference type="Proteomes" id="UP000003167">
    <property type="component" value="Unassembled WGS sequence"/>
</dbReference>
<feature type="region of interest" description="Disordered" evidence="1">
    <location>
        <begin position="224"/>
        <end position="259"/>
    </location>
</feature>
<keyword evidence="6" id="KW-1185">Reference proteome</keyword>
<feature type="transmembrane region" description="Helical" evidence="2">
    <location>
        <begin position="110"/>
        <end position="136"/>
    </location>
</feature>
<sequence length="259" mass="28267">MNMKQTLIALLLVLTLGTTDVVVAQRHRHTPRTEALSGKANPDDKAHQTAAGKAKDEGIDAFSDTTSAADATVMDTTDTTYTSSYDDDADDFNDASWFVKAITGTLGASAVLFALLIIVLIFLLLISPFIVVVLVLRYLFKRHNDKVLLAEKAMESGQAIPSEAKPRTSRSYTREGQWQRGIRNVSIGLGLMGLFWFIDAEELIGVGVLVLCMGAGQMFIARTSRGMTPPNADDMTDEDQTYDEKPAANEQQETEGDTQ</sequence>
<dbReference type="AlphaFoldDB" id="H1HLV1"/>
<keyword evidence="2" id="KW-1133">Transmembrane helix</keyword>
<evidence type="ECO:0000256" key="3">
    <source>
        <dbReference type="SAM" id="SignalP"/>
    </source>
</evidence>
<name>H1HLV1_9BACT</name>